<name>A0ABS8Z5Z9_9PSEU</name>
<proteinExistence type="predicted"/>
<comment type="caution">
    <text evidence="2">The sequence shown here is derived from an EMBL/GenBank/DDBJ whole genome shotgun (WGS) entry which is preliminary data.</text>
</comment>
<gene>
    <name evidence="2" type="ORF">LWC34_04000</name>
</gene>
<organism evidence="2 3">
    <name type="scientific">Kibdelosporangium philippinense</name>
    <dbReference type="NCBI Taxonomy" id="211113"/>
    <lineage>
        <taxon>Bacteria</taxon>
        <taxon>Bacillati</taxon>
        <taxon>Actinomycetota</taxon>
        <taxon>Actinomycetes</taxon>
        <taxon>Pseudonocardiales</taxon>
        <taxon>Pseudonocardiaceae</taxon>
        <taxon>Kibdelosporangium</taxon>
    </lineage>
</organism>
<sequence length="202" mass="22790">MILRMAQENPGWGYRRITGELAGMGRKVGASTVWAILKRSGIDPCPRRSGPTWAEFLRSQAREILACEFFHCDTVMLTRLYCFAVVEHATRRVHVLSVTEHPTADWVAQQARNLLLSLNDRVSDGIKIIKSTGHTDLLPTPRRYDHSPRRQPWTSRSSDGTDSAEPSTNTGRSHRAAEFRAPTGLQAQYTTLWRSWSVTATQ</sequence>
<feature type="compositionally biased region" description="Polar residues" evidence="1">
    <location>
        <begin position="152"/>
        <end position="171"/>
    </location>
</feature>
<evidence type="ECO:0000313" key="2">
    <source>
        <dbReference type="EMBL" id="MCE7001998.1"/>
    </source>
</evidence>
<keyword evidence="3" id="KW-1185">Reference proteome</keyword>
<dbReference type="EMBL" id="JAJVCN010000001">
    <property type="protein sequence ID" value="MCE7001998.1"/>
    <property type="molecule type" value="Genomic_DNA"/>
</dbReference>
<feature type="region of interest" description="Disordered" evidence="1">
    <location>
        <begin position="137"/>
        <end position="181"/>
    </location>
</feature>
<protein>
    <recommendedName>
        <fullName evidence="4">HTH-like domain-containing protein</fullName>
    </recommendedName>
</protein>
<evidence type="ECO:0008006" key="4">
    <source>
        <dbReference type="Google" id="ProtNLM"/>
    </source>
</evidence>
<evidence type="ECO:0000313" key="3">
    <source>
        <dbReference type="Proteomes" id="UP001521150"/>
    </source>
</evidence>
<accession>A0ABS8Z5Z9</accession>
<dbReference type="Proteomes" id="UP001521150">
    <property type="component" value="Unassembled WGS sequence"/>
</dbReference>
<dbReference type="RefSeq" id="WP_233723038.1">
    <property type="nucleotide sequence ID" value="NZ_JAJVCN010000001.1"/>
</dbReference>
<evidence type="ECO:0000256" key="1">
    <source>
        <dbReference type="SAM" id="MobiDB-lite"/>
    </source>
</evidence>
<reference evidence="2 3" key="1">
    <citation type="submission" date="2021-12" db="EMBL/GenBank/DDBJ databases">
        <title>Genome sequence of Kibdelosporangium philippinense ATCC 49844.</title>
        <authorList>
            <person name="Fedorov E.A."/>
            <person name="Omeragic M."/>
            <person name="Shalygina K.F."/>
            <person name="Maclea K.S."/>
        </authorList>
    </citation>
    <scope>NUCLEOTIDE SEQUENCE [LARGE SCALE GENOMIC DNA]</scope>
    <source>
        <strain evidence="2 3">ATCC 49844</strain>
    </source>
</reference>